<sequence length="89" mass="9306">MLRSRVYRDAASASDSLLFDGMTITSGGFAPSGNPQHLIRTIKTAGLKNLTVISIGCRPRLTEAAPDVTAAEVRAKMGADDAEALRSGS</sequence>
<comment type="caution">
    <text evidence="1">The sequence shown here is derived from an EMBL/GenBank/DDBJ whole genome shotgun (WGS) entry which is preliminary data.</text>
</comment>
<dbReference type="EMBL" id="JAMOIM010000009">
    <property type="protein sequence ID" value="MCW6509265.1"/>
    <property type="molecule type" value="Genomic_DNA"/>
</dbReference>
<dbReference type="RefSeq" id="WP_282585637.1">
    <property type="nucleotide sequence ID" value="NZ_JAMOIM010000009.1"/>
</dbReference>
<name>A0AA41Z2Q1_9HYPH</name>
<accession>A0AA41Z2Q1</accession>
<dbReference type="Gene3D" id="3.40.1080.10">
    <property type="entry name" value="Glutaconate Coenzyme A-transferase"/>
    <property type="match status" value="1"/>
</dbReference>
<dbReference type="InterPro" id="IPR037171">
    <property type="entry name" value="NagB/RpiA_transferase-like"/>
</dbReference>
<dbReference type="GO" id="GO:0008410">
    <property type="term" value="F:CoA-transferase activity"/>
    <property type="evidence" value="ECO:0007669"/>
    <property type="project" value="InterPro"/>
</dbReference>
<protein>
    <submittedName>
        <fullName evidence="1">Uncharacterized protein</fullName>
    </submittedName>
</protein>
<keyword evidence="2" id="KW-1185">Reference proteome</keyword>
<proteinExistence type="predicted"/>
<dbReference type="SUPFAM" id="SSF100950">
    <property type="entry name" value="NagB/RpiA/CoA transferase-like"/>
    <property type="match status" value="1"/>
</dbReference>
<gene>
    <name evidence="1" type="ORF">M8523_14670</name>
</gene>
<dbReference type="AlphaFoldDB" id="A0AA41Z2Q1"/>
<evidence type="ECO:0000313" key="2">
    <source>
        <dbReference type="Proteomes" id="UP001165667"/>
    </source>
</evidence>
<dbReference type="InterPro" id="IPR004165">
    <property type="entry name" value="CoA_trans_fam_I"/>
</dbReference>
<reference evidence="1" key="1">
    <citation type="submission" date="2022-05" db="EMBL/GenBank/DDBJ databases">
        <authorList>
            <person name="Pankratov T."/>
        </authorList>
    </citation>
    <scope>NUCLEOTIDE SEQUENCE</scope>
    <source>
        <strain evidence="1">BP6-180914</strain>
    </source>
</reference>
<evidence type="ECO:0000313" key="1">
    <source>
        <dbReference type="EMBL" id="MCW6509265.1"/>
    </source>
</evidence>
<dbReference type="Pfam" id="PF01144">
    <property type="entry name" value="CoA_trans"/>
    <property type="match status" value="1"/>
</dbReference>
<organism evidence="1 2">
    <name type="scientific">Lichenifustis flavocetrariae</name>
    <dbReference type="NCBI Taxonomy" id="2949735"/>
    <lineage>
        <taxon>Bacteria</taxon>
        <taxon>Pseudomonadati</taxon>
        <taxon>Pseudomonadota</taxon>
        <taxon>Alphaproteobacteria</taxon>
        <taxon>Hyphomicrobiales</taxon>
        <taxon>Lichenihabitantaceae</taxon>
        <taxon>Lichenifustis</taxon>
    </lineage>
</organism>
<dbReference type="Proteomes" id="UP001165667">
    <property type="component" value="Unassembled WGS sequence"/>
</dbReference>